<dbReference type="Gene3D" id="1.10.10.410">
    <property type="match status" value="1"/>
</dbReference>
<dbReference type="Proteomes" id="UP000051638">
    <property type="component" value="Unassembled WGS sequence"/>
</dbReference>
<sequence length="148" mass="16242">MSLIDTLNADLKSAMKARDKAKLSVVRMLKAAVTNRQIKLGHDLNDQEALAVLTSELKQRKESLAEFQKAGRDDLVTPLQQEIKIVEHYLPQQMTEAEVSGLVNKTVASLNATSTKDFGKVMQTLMPQVKGKADGALVNRLVKAALTK</sequence>
<dbReference type="EMBL" id="AYYI01000052">
    <property type="protein sequence ID" value="KRM96697.1"/>
    <property type="molecule type" value="Genomic_DNA"/>
</dbReference>
<dbReference type="InterPro" id="IPR019004">
    <property type="entry name" value="YqeY/Aim41"/>
</dbReference>
<dbReference type="PATRIC" id="fig|1423796.3.peg.1877"/>
<dbReference type="InterPro" id="IPR003789">
    <property type="entry name" value="Asn/Gln_tRNA_amidoTrase-B-like"/>
</dbReference>
<proteinExistence type="predicted"/>
<dbReference type="Gene3D" id="1.10.1510.10">
    <property type="entry name" value="Uncharacterised protein YqeY/AIM41 PF09424, N-terminal domain"/>
    <property type="match status" value="1"/>
</dbReference>
<evidence type="ECO:0000313" key="2">
    <source>
        <dbReference type="Proteomes" id="UP000051638"/>
    </source>
</evidence>
<gene>
    <name evidence="1" type="ORF">FC24_GL001848</name>
</gene>
<dbReference type="Pfam" id="PF09424">
    <property type="entry name" value="YqeY"/>
    <property type="match status" value="1"/>
</dbReference>
<dbReference type="InterPro" id="IPR023168">
    <property type="entry name" value="GatB_Yqey_C_2"/>
</dbReference>
<keyword evidence="2" id="KW-1185">Reference proteome</keyword>
<dbReference type="PANTHER" id="PTHR28055">
    <property type="entry name" value="ALTERED INHERITANCE OF MITOCHONDRIA PROTEIN 41, MITOCHONDRIAL"/>
    <property type="match status" value="1"/>
</dbReference>
<dbReference type="GO" id="GO:0016884">
    <property type="term" value="F:carbon-nitrogen ligase activity, with glutamine as amido-N-donor"/>
    <property type="evidence" value="ECO:0007669"/>
    <property type="project" value="InterPro"/>
</dbReference>
<evidence type="ECO:0000313" key="1">
    <source>
        <dbReference type="EMBL" id="KRM96697.1"/>
    </source>
</evidence>
<dbReference type="OrthoDB" id="9794041at2"/>
<comment type="caution">
    <text evidence="1">The sequence shown here is derived from an EMBL/GenBank/DDBJ whole genome shotgun (WGS) entry which is preliminary data.</text>
</comment>
<dbReference type="STRING" id="1423796.FC24_GL001848"/>
<dbReference type="PANTHER" id="PTHR28055:SF1">
    <property type="entry name" value="ALTERED INHERITANCE OF MITOCHONDRIA PROTEIN 41, MITOCHONDRIAL"/>
    <property type="match status" value="1"/>
</dbReference>
<dbReference type="InterPro" id="IPR042184">
    <property type="entry name" value="YqeY/Aim41_N"/>
</dbReference>
<dbReference type="SUPFAM" id="SSF89095">
    <property type="entry name" value="GatB/YqeY motif"/>
    <property type="match status" value="1"/>
</dbReference>
<reference evidence="1 2" key="1">
    <citation type="journal article" date="2015" name="Genome Announc.">
        <title>Expanding the biotechnology potential of lactobacilli through comparative genomics of 213 strains and associated genera.</title>
        <authorList>
            <person name="Sun Z."/>
            <person name="Harris H.M."/>
            <person name="McCann A."/>
            <person name="Guo C."/>
            <person name="Argimon S."/>
            <person name="Zhang W."/>
            <person name="Yang X."/>
            <person name="Jeffery I.B."/>
            <person name="Cooney J.C."/>
            <person name="Kagawa T.F."/>
            <person name="Liu W."/>
            <person name="Song Y."/>
            <person name="Salvetti E."/>
            <person name="Wrobel A."/>
            <person name="Rasinkangas P."/>
            <person name="Parkhill J."/>
            <person name="Rea M.C."/>
            <person name="O'Sullivan O."/>
            <person name="Ritari J."/>
            <person name="Douillard F.P."/>
            <person name="Paul Ross R."/>
            <person name="Yang R."/>
            <person name="Briner A.E."/>
            <person name="Felis G.E."/>
            <person name="de Vos W.M."/>
            <person name="Barrangou R."/>
            <person name="Klaenhammer T.R."/>
            <person name="Caufield P.W."/>
            <person name="Cui Y."/>
            <person name="Zhang H."/>
            <person name="O'Toole P.W."/>
        </authorList>
    </citation>
    <scope>NUCLEOTIDE SEQUENCE [LARGE SCALE GENOMIC DNA]</scope>
    <source>
        <strain evidence="1 2">DSM 20253</strain>
    </source>
</reference>
<dbReference type="AlphaFoldDB" id="A0A0R2D7Q9"/>
<accession>A0A0R2D7Q9</accession>
<protein>
    <submittedName>
        <fullName evidence="1">GatB YqeY domain-containing protein</fullName>
    </submittedName>
</protein>
<name>A0A0R2D7Q9_9LACO</name>
<organism evidence="1 2">
    <name type="scientific">Loigolactobacillus rennini DSM 20253</name>
    <dbReference type="NCBI Taxonomy" id="1423796"/>
    <lineage>
        <taxon>Bacteria</taxon>
        <taxon>Bacillati</taxon>
        <taxon>Bacillota</taxon>
        <taxon>Bacilli</taxon>
        <taxon>Lactobacillales</taxon>
        <taxon>Lactobacillaceae</taxon>
        <taxon>Loigolactobacillus</taxon>
    </lineage>
</organism>
<dbReference type="RefSeq" id="WP_057874288.1">
    <property type="nucleotide sequence ID" value="NZ_AYYI01000052.1"/>
</dbReference>